<name>A0A381U4T4_9ZZZZ</name>
<dbReference type="EMBL" id="UINC01005595">
    <property type="protein sequence ID" value="SVA22317.1"/>
    <property type="molecule type" value="Genomic_DNA"/>
</dbReference>
<proteinExistence type="predicted"/>
<evidence type="ECO:0000313" key="1">
    <source>
        <dbReference type="EMBL" id="SVA22317.1"/>
    </source>
</evidence>
<sequence>VKRKQLRKPKKRPSKRIGTGVVATAEIMSRPKFLRNLKLGWHLFIDLNKPGWRQFFITGNF</sequence>
<accession>A0A381U4T4</accession>
<reference evidence="1" key="1">
    <citation type="submission" date="2018-05" db="EMBL/GenBank/DDBJ databases">
        <authorList>
            <person name="Lanie J.A."/>
            <person name="Ng W.-L."/>
            <person name="Kazmierczak K.M."/>
            <person name="Andrzejewski T.M."/>
            <person name="Davidsen T.M."/>
            <person name="Wayne K.J."/>
            <person name="Tettelin H."/>
            <person name="Glass J.I."/>
            <person name="Rusch D."/>
            <person name="Podicherti R."/>
            <person name="Tsui H.-C.T."/>
            <person name="Winkler M.E."/>
        </authorList>
    </citation>
    <scope>NUCLEOTIDE SEQUENCE</scope>
</reference>
<gene>
    <name evidence="1" type="ORF">METZ01_LOCUS75171</name>
</gene>
<protein>
    <submittedName>
        <fullName evidence="1">Uncharacterized protein</fullName>
    </submittedName>
</protein>
<organism evidence="1">
    <name type="scientific">marine metagenome</name>
    <dbReference type="NCBI Taxonomy" id="408172"/>
    <lineage>
        <taxon>unclassified sequences</taxon>
        <taxon>metagenomes</taxon>
        <taxon>ecological metagenomes</taxon>
    </lineage>
</organism>
<dbReference type="AlphaFoldDB" id="A0A381U4T4"/>
<feature type="non-terminal residue" evidence="1">
    <location>
        <position position="1"/>
    </location>
</feature>